<evidence type="ECO:0000256" key="2">
    <source>
        <dbReference type="ARBA" id="ARBA00007809"/>
    </source>
</evidence>
<dbReference type="PANTHER" id="PTHR10791">
    <property type="entry name" value="RAG1-ACTIVATING PROTEIN 1"/>
    <property type="match status" value="1"/>
</dbReference>
<keyword evidence="8 10" id="KW-0472">Membrane</keyword>
<dbReference type="InterPro" id="IPR047664">
    <property type="entry name" value="SWEET"/>
</dbReference>
<keyword evidence="7 10" id="KW-1133">Transmembrane helix</keyword>
<feature type="transmembrane region" description="Helical" evidence="10">
    <location>
        <begin position="167"/>
        <end position="189"/>
    </location>
</feature>
<protein>
    <submittedName>
        <fullName evidence="11">Bidirectional sugar transporter SWEET5</fullName>
    </submittedName>
</protein>
<feature type="compositionally biased region" description="Polar residues" evidence="9">
    <location>
        <begin position="210"/>
        <end position="219"/>
    </location>
</feature>
<evidence type="ECO:0000256" key="9">
    <source>
        <dbReference type="SAM" id="MobiDB-lite"/>
    </source>
</evidence>
<evidence type="ECO:0000256" key="6">
    <source>
        <dbReference type="ARBA" id="ARBA00022737"/>
    </source>
</evidence>
<comment type="similarity">
    <text evidence="2">Belongs to the SWEET sugar transporter family.</text>
</comment>
<name>A0AAW2UJB6_9LAMI</name>
<accession>A0AAW2UJB6</accession>
<evidence type="ECO:0000256" key="8">
    <source>
        <dbReference type="ARBA" id="ARBA00023136"/>
    </source>
</evidence>
<feature type="transmembrane region" description="Helical" evidence="10">
    <location>
        <begin position="107"/>
        <end position="127"/>
    </location>
</feature>
<dbReference type="Pfam" id="PF03083">
    <property type="entry name" value="MtN3_slv"/>
    <property type="match status" value="2"/>
</dbReference>
<evidence type="ECO:0000313" key="11">
    <source>
        <dbReference type="EMBL" id="KAL0417005.1"/>
    </source>
</evidence>
<keyword evidence="4 11" id="KW-0762">Sugar transport</keyword>
<gene>
    <name evidence="11" type="ORF">Slati_3532400</name>
</gene>
<feature type="transmembrane region" description="Helical" evidence="10">
    <location>
        <begin position="46"/>
        <end position="66"/>
    </location>
</feature>
<dbReference type="InterPro" id="IPR004316">
    <property type="entry name" value="SWEET_rpt"/>
</dbReference>
<feature type="transmembrane region" description="Helical" evidence="10">
    <location>
        <begin position="78"/>
        <end position="101"/>
    </location>
</feature>
<keyword evidence="3" id="KW-0813">Transport</keyword>
<feature type="transmembrane region" description="Helical" evidence="10">
    <location>
        <begin position="21"/>
        <end position="40"/>
    </location>
</feature>
<dbReference type="EMBL" id="JACGWN010000012">
    <property type="protein sequence ID" value="KAL0417005.1"/>
    <property type="molecule type" value="Genomic_DNA"/>
</dbReference>
<dbReference type="AlphaFoldDB" id="A0AAW2UJB6"/>
<feature type="compositionally biased region" description="Basic and acidic residues" evidence="9">
    <location>
        <begin position="200"/>
        <end position="209"/>
    </location>
</feature>
<dbReference type="GO" id="GO:0012505">
    <property type="term" value="C:endomembrane system"/>
    <property type="evidence" value="ECO:0007669"/>
    <property type="project" value="UniProtKB-SubCell"/>
</dbReference>
<keyword evidence="6" id="KW-0677">Repeat</keyword>
<evidence type="ECO:0000256" key="1">
    <source>
        <dbReference type="ARBA" id="ARBA00004127"/>
    </source>
</evidence>
<feature type="region of interest" description="Disordered" evidence="9">
    <location>
        <begin position="200"/>
        <end position="219"/>
    </location>
</feature>
<evidence type="ECO:0000256" key="7">
    <source>
        <dbReference type="ARBA" id="ARBA00022989"/>
    </source>
</evidence>
<sequence>MRPTFYRIWKDKSVQSYKPDPYIATVLNCAMWVLYGLPIVHPDSLLVITINGTGFFIEVFYITMFITFSDWAKRRKMFIALLLEAIFFAIVVVITLVGLHGTKSRSLFVGILCVIFNIMMYASPLTVMKRVIKTKSVKYMPFSLSLANFANGIVWSVYALLKLDPFVLVPNGLGTVSGLVQLVLFATYYRTTKWGEEEETNKQEIELQKSAETGQDGQP</sequence>
<dbReference type="GO" id="GO:0051119">
    <property type="term" value="F:sugar transmembrane transporter activity"/>
    <property type="evidence" value="ECO:0007669"/>
    <property type="project" value="InterPro"/>
</dbReference>
<reference evidence="11" key="1">
    <citation type="submission" date="2020-06" db="EMBL/GenBank/DDBJ databases">
        <authorList>
            <person name="Li T."/>
            <person name="Hu X."/>
            <person name="Zhang T."/>
            <person name="Song X."/>
            <person name="Zhang H."/>
            <person name="Dai N."/>
            <person name="Sheng W."/>
            <person name="Hou X."/>
            <person name="Wei L."/>
        </authorList>
    </citation>
    <scope>NUCLEOTIDE SEQUENCE</scope>
    <source>
        <strain evidence="11">KEN1</strain>
        <tissue evidence="11">Leaf</tissue>
    </source>
</reference>
<evidence type="ECO:0000256" key="3">
    <source>
        <dbReference type="ARBA" id="ARBA00022448"/>
    </source>
</evidence>
<proteinExistence type="inferred from homology"/>
<evidence type="ECO:0000256" key="4">
    <source>
        <dbReference type="ARBA" id="ARBA00022597"/>
    </source>
</evidence>
<feature type="transmembrane region" description="Helical" evidence="10">
    <location>
        <begin position="139"/>
        <end position="161"/>
    </location>
</feature>
<keyword evidence="5 10" id="KW-0812">Transmembrane</keyword>
<dbReference type="FunFam" id="1.20.1280.290:FF:000001">
    <property type="entry name" value="Bidirectional sugar transporter SWEET"/>
    <property type="match status" value="1"/>
</dbReference>
<dbReference type="Gene3D" id="1.20.1280.290">
    <property type="match status" value="2"/>
</dbReference>
<dbReference type="FunFam" id="1.20.1280.290:FF:000002">
    <property type="entry name" value="Bidirectional sugar transporter SWEET"/>
    <property type="match status" value="1"/>
</dbReference>
<evidence type="ECO:0000256" key="5">
    <source>
        <dbReference type="ARBA" id="ARBA00022692"/>
    </source>
</evidence>
<reference evidence="11" key="2">
    <citation type="journal article" date="2024" name="Plant">
        <title>Genomic evolution and insights into agronomic trait innovations of Sesamum species.</title>
        <authorList>
            <person name="Miao H."/>
            <person name="Wang L."/>
            <person name="Qu L."/>
            <person name="Liu H."/>
            <person name="Sun Y."/>
            <person name="Le M."/>
            <person name="Wang Q."/>
            <person name="Wei S."/>
            <person name="Zheng Y."/>
            <person name="Lin W."/>
            <person name="Duan Y."/>
            <person name="Cao H."/>
            <person name="Xiong S."/>
            <person name="Wang X."/>
            <person name="Wei L."/>
            <person name="Li C."/>
            <person name="Ma Q."/>
            <person name="Ju M."/>
            <person name="Zhao R."/>
            <person name="Li G."/>
            <person name="Mu C."/>
            <person name="Tian Q."/>
            <person name="Mei H."/>
            <person name="Zhang T."/>
            <person name="Gao T."/>
            <person name="Zhang H."/>
        </authorList>
    </citation>
    <scope>NUCLEOTIDE SEQUENCE</scope>
    <source>
        <strain evidence="11">KEN1</strain>
    </source>
</reference>
<dbReference type="PANTHER" id="PTHR10791:SF159">
    <property type="entry name" value="BIDIRECTIONAL SUGAR TRANSPORTER SWEET5"/>
    <property type="match status" value="1"/>
</dbReference>
<comment type="subcellular location">
    <subcellularLocation>
        <location evidence="1">Endomembrane system</location>
        <topology evidence="1">Multi-pass membrane protein</topology>
    </subcellularLocation>
</comment>
<evidence type="ECO:0000256" key="10">
    <source>
        <dbReference type="SAM" id="Phobius"/>
    </source>
</evidence>
<organism evidence="11">
    <name type="scientific">Sesamum latifolium</name>
    <dbReference type="NCBI Taxonomy" id="2727402"/>
    <lineage>
        <taxon>Eukaryota</taxon>
        <taxon>Viridiplantae</taxon>
        <taxon>Streptophyta</taxon>
        <taxon>Embryophyta</taxon>
        <taxon>Tracheophyta</taxon>
        <taxon>Spermatophyta</taxon>
        <taxon>Magnoliopsida</taxon>
        <taxon>eudicotyledons</taxon>
        <taxon>Gunneridae</taxon>
        <taxon>Pentapetalae</taxon>
        <taxon>asterids</taxon>
        <taxon>lamiids</taxon>
        <taxon>Lamiales</taxon>
        <taxon>Pedaliaceae</taxon>
        <taxon>Sesamum</taxon>
    </lineage>
</organism>
<dbReference type="GO" id="GO:0051260">
    <property type="term" value="P:protein homooligomerization"/>
    <property type="evidence" value="ECO:0007669"/>
    <property type="project" value="UniProtKB-ARBA"/>
</dbReference>
<comment type="caution">
    <text evidence="11">The sequence shown here is derived from an EMBL/GenBank/DDBJ whole genome shotgun (WGS) entry which is preliminary data.</text>
</comment>
<dbReference type="GO" id="GO:0016020">
    <property type="term" value="C:membrane"/>
    <property type="evidence" value="ECO:0007669"/>
    <property type="project" value="InterPro"/>
</dbReference>